<dbReference type="InterPro" id="IPR011990">
    <property type="entry name" value="TPR-like_helical_dom_sf"/>
</dbReference>
<dbReference type="SUPFAM" id="SSF47954">
    <property type="entry name" value="Cyclin-like"/>
    <property type="match status" value="1"/>
</dbReference>
<dbReference type="PANTHER" id="PTHR10177">
    <property type="entry name" value="CYCLINS"/>
    <property type="match status" value="1"/>
</dbReference>
<dbReference type="EMBL" id="AWWV01010110">
    <property type="protein sequence ID" value="OMO81660.1"/>
    <property type="molecule type" value="Genomic_DNA"/>
</dbReference>
<dbReference type="InterPro" id="IPR013763">
    <property type="entry name" value="Cyclin-like_dom"/>
</dbReference>
<dbReference type="Gramene" id="OMO81660">
    <property type="protein sequence ID" value="OMO81660"/>
    <property type="gene ID" value="CCACVL1_12322"/>
</dbReference>
<keyword evidence="3" id="KW-0131">Cell cycle</keyword>
<dbReference type="Gene3D" id="1.25.40.10">
    <property type="entry name" value="Tetratricopeptide repeat domain"/>
    <property type="match status" value="1"/>
</dbReference>
<gene>
    <name evidence="6" type="ORF">CCACVL1_12322</name>
</gene>
<feature type="domain" description="Cyclin C-terminal" evidence="5">
    <location>
        <begin position="150"/>
        <end position="264"/>
    </location>
</feature>
<organism evidence="6 7">
    <name type="scientific">Corchorus capsularis</name>
    <name type="common">Jute</name>
    <dbReference type="NCBI Taxonomy" id="210143"/>
    <lineage>
        <taxon>Eukaryota</taxon>
        <taxon>Viridiplantae</taxon>
        <taxon>Streptophyta</taxon>
        <taxon>Embryophyta</taxon>
        <taxon>Tracheophyta</taxon>
        <taxon>Spermatophyta</taxon>
        <taxon>Magnoliopsida</taxon>
        <taxon>eudicotyledons</taxon>
        <taxon>Gunneridae</taxon>
        <taxon>Pentapetalae</taxon>
        <taxon>rosids</taxon>
        <taxon>malvids</taxon>
        <taxon>Malvales</taxon>
        <taxon>Malvaceae</taxon>
        <taxon>Grewioideae</taxon>
        <taxon>Apeibeae</taxon>
        <taxon>Corchorus</taxon>
    </lineage>
</organism>
<dbReference type="Pfam" id="PF02984">
    <property type="entry name" value="Cyclin_C"/>
    <property type="match status" value="1"/>
</dbReference>
<evidence type="ECO:0000256" key="2">
    <source>
        <dbReference type="ARBA" id="ARBA00022737"/>
    </source>
</evidence>
<evidence type="ECO:0000259" key="4">
    <source>
        <dbReference type="SMART" id="SM00385"/>
    </source>
</evidence>
<evidence type="ECO:0000256" key="1">
    <source>
        <dbReference type="ARBA" id="ARBA00022618"/>
    </source>
</evidence>
<keyword evidence="2" id="KW-0677">Repeat</keyword>
<dbReference type="Proteomes" id="UP000188268">
    <property type="component" value="Unassembled WGS sequence"/>
</dbReference>
<feature type="domain" description="Cyclin-like" evidence="4">
    <location>
        <begin position="158"/>
        <end position="233"/>
    </location>
</feature>
<dbReference type="InterPro" id="IPR036915">
    <property type="entry name" value="Cyclin-like_sf"/>
</dbReference>
<dbReference type="Pfam" id="PF13041">
    <property type="entry name" value="PPR_2"/>
    <property type="match status" value="1"/>
</dbReference>
<keyword evidence="1" id="KW-0132">Cell division</keyword>
<evidence type="ECO:0000313" key="6">
    <source>
        <dbReference type="EMBL" id="OMO81660.1"/>
    </source>
</evidence>
<sequence length="271" mass="30215">MCECYPHVASSRKLSHSYTSHRQNFTVHKRTPLSSMNAPAMVEVATAFMKAYSDLGGDVSEIYHLFLETNCCQDIVFWTSMITAFAERDPAEAFFLYRQLLREDLTPDGYTFSIILKACAGFVADLVSISDYAFVEEQILAMEKAILEKLVWYLTVPTPCVPYSIHQGYGFTFIRFGAHYITVVQYSPSLLAAAAVYAARCTLNRTPFWTATLKHHTGYSEEQLMSCAKLLIAFHQNAAKGKLRGIYSKFVSPSRGGVALLTPAKALLASP</sequence>
<dbReference type="InterPro" id="IPR004367">
    <property type="entry name" value="Cyclin_C-dom"/>
</dbReference>
<dbReference type="Gene3D" id="1.10.472.10">
    <property type="entry name" value="Cyclin-like"/>
    <property type="match status" value="1"/>
</dbReference>
<protein>
    <recommendedName>
        <fullName evidence="8">Cyclin C-terminal domain-containing protein</fullName>
    </recommendedName>
</protein>
<evidence type="ECO:0000259" key="5">
    <source>
        <dbReference type="SMART" id="SM01332"/>
    </source>
</evidence>
<dbReference type="InterPro" id="IPR039361">
    <property type="entry name" value="Cyclin"/>
</dbReference>
<evidence type="ECO:0000256" key="3">
    <source>
        <dbReference type="ARBA" id="ARBA00023306"/>
    </source>
</evidence>
<dbReference type="SMART" id="SM00385">
    <property type="entry name" value="CYCLIN"/>
    <property type="match status" value="1"/>
</dbReference>
<dbReference type="InterPro" id="IPR002885">
    <property type="entry name" value="PPR_rpt"/>
</dbReference>
<evidence type="ECO:0000313" key="7">
    <source>
        <dbReference type="Proteomes" id="UP000188268"/>
    </source>
</evidence>
<reference evidence="6 7" key="1">
    <citation type="submission" date="2013-09" db="EMBL/GenBank/DDBJ databases">
        <title>Corchorus capsularis genome sequencing.</title>
        <authorList>
            <person name="Alam M."/>
            <person name="Haque M.S."/>
            <person name="Islam M.S."/>
            <person name="Emdad E.M."/>
            <person name="Islam M.M."/>
            <person name="Ahmed B."/>
            <person name="Halim A."/>
            <person name="Hossen Q.M.M."/>
            <person name="Hossain M.Z."/>
            <person name="Ahmed R."/>
            <person name="Khan M.M."/>
            <person name="Islam R."/>
            <person name="Rashid M.M."/>
            <person name="Khan S.A."/>
            <person name="Rahman M.S."/>
            <person name="Alam M."/>
        </authorList>
    </citation>
    <scope>NUCLEOTIDE SEQUENCE [LARGE SCALE GENOMIC DNA]</scope>
    <source>
        <strain evidence="7">cv. CVL-1</strain>
        <tissue evidence="6">Whole seedling</tissue>
    </source>
</reference>
<proteinExistence type="predicted"/>
<keyword evidence="7" id="KW-1185">Reference proteome</keyword>
<dbReference type="GO" id="GO:0051301">
    <property type="term" value="P:cell division"/>
    <property type="evidence" value="ECO:0007669"/>
    <property type="project" value="UniProtKB-KW"/>
</dbReference>
<dbReference type="OrthoDB" id="5590282at2759"/>
<name>A0A1R3IGG4_COCAP</name>
<accession>A0A1R3IGG4</accession>
<dbReference type="SMART" id="SM01332">
    <property type="entry name" value="Cyclin_C"/>
    <property type="match status" value="1"/>
</dbReference>
<dbReference type="AlphaFoldDB" id="A0A1R3IGG4"/>
<comment type="caution">
    <text evidence="6">The sequence shown here is derived from an EMBL/GenBank/DDBJ whole genome shotgun (WGS) entry which is preliminary data.</text>
</comment>
<dbReference type="STRING" id="210143.A0A1R3IGG4"/>
<evidence type="ECO:0008006" key="8">
    <source>
        <dbReference type="Google" id="ProtNLM"/>
    </source>
</evidence>